<gene>
    <name evidence="2" type="ORF">D9C73_000045</name>
</gene>
<sequence>MARAMRMRASISPNVPDPGEDPGSSTCKNRQCRKKFKRMQRLIAALRRTLLAVSLGNRSTSTSSDEAAAPQQQQ</sequence>
<proteinExistence type="predicted"/>
<evidence type="ECO:0000313" key="3">
    <source>
        <dbReference type="Proteomes" id="UP000298787"/>
    </source>
</evidence>
<feature type="region of interest" description="Disordered" evidence="1">
    <location>
        <begin position="55"/>
        <end position="74"/>
    </location>
</feature>
<feature type="region of interest" description="Disordered" evidence="1">
    <location>
        <begin position="1"/>
        <end position="33"/>
    </location>
</feature>
<organism evidence="2 3">
    <name type="scientific">Collichthys lucidus</name>
    <name type="common">Big head croaker</name>
    <name type="synonym">Sciaena lucida</name>
    <dbReference type="NCBI Taxonomy" id="240159"/>
    <lineage>
        <taxon>Eukaryota</taxon>
        <taxon>Metazoa</taxon>
        <taxon>Chordata</taxon>
        <taxon>Craniata</taxon>
        <taxon>Vertebrata</taxon>
        <taxon>Euteleostomi</taxon>
        <taxon>Actinopterygii</taxon>
        <taxon>Neopterygii</taxon>
        <taxon>Teleostei</taxon>
        <taxon>Neoteleostei</taxon>
        <taxon>Acanthomorphata</taxon>
        <taxon>Eupercaria</taxon>
        <taxon>Sciaenidae</taxon>
        <taxon>Collichthys</taxon>
    </lineage>
</organism>
<keyword evidence="3" id="KW-1185">Reference proteome</keyword>
<evidence type="ECO:0000313" key="2">
    <source>
        <dbReference type="EMBL" id="TKS65989.1"/>
    </source>
</evidence>
<evidence type="ECO:0000256" key="1">
    <source>
        <dbReference type="SAM" id="MobiDB-lite"/>
    </source>
</evidence>
<dbReference type="AlphaFoldDB" id="A0A4U5TX55"/>
<feature type="compositionally biased region" description="Polar residues" evidence="1">
    <location>
        <begin position="56"/>
        <end position="74"/>
    </location>
</feature>
<accession>A0A4U5TX55</accession>
<name>A0A4U5TX55_COLLU</name>
<dbReference type="Proteomes" id="UP000298787">
    <property type="component" value="Chromosome 1"/>
</dbReference>
<protein>
    <submittedName>
        <fullName evidence="2">Uncharacterized protein</fullName>
    </submittedName>
</protein>
<dbReference type="EMBL" id="CM014078">
    <property type="protein sequence ID" value="TKS65989.1"/>
    <property type="molecule type" value="Genomic_DNA"/>
</dbReference>
<reference evidence="2 3" key="1">
    <citation type="submission" date="2019-01" db="EMBL/GenBank/DDBJ databases">
        <title>Genome Assembly of Collichthys lucidus.</title>
        <authorList>
            <person name="Cai M."/>
            <person name="Xiao S."/>
        </authorList>
    </citation>
    <scope>NUCLEOTIDE SEQUENCE [LARGE SCALE GENOMIC DNA]</scope>
    <source>
        <strain evidence="2">JT15FE1705JMU</strain>
        <tissue evidence="2">Muscle</tissue>
    </source>
</reference>